<dbReference type="CTD" id="26586"/>
<keyword evidence="8" id="KW-1185">Reference proteome</keyword>
<protein>
    <submittedName>
        <fullName evidence="9">Cytoskeleton-associated protein 2 isoform X1</fullName>
    </submittedName>
</protein>
<sequence length="702" mass="78131">MAARAVSLLPASRRSEPAFREQRRQKVEEYLSRKKTFSGVPIQENQTSISSSRTLRATSNKLQDNLQLSTSPKPEMENKENDDKLSWDQSSVSSEKNVTLNSSTIPLTSYLSGTNWNLEDQASKAKATEIKSQHASLSKAFLEIKRIKEKQLIAEKQNASISLPKKPALGKYRGKVIPSKINSFRKPVKTEGEKSSLPDKKLLPSATKQAGSSMSTKSCSAVLKNIKVANNSKSVKSNSVLPFHSKAPEKAAINSQSGLKKQQLTFAAAPKKVTVQKLVGARGPQPPKAAYSNSDHRVRGVKKCADFCEGARPEAPAKPVPVVSGTKLGQNSKTNGHRNSILTKESAEERRARLEDWRASRGKVMRRPPAYALLGSQSTSEEQEYSSADALKHILHSEKVNKILSECLQLTEQGRRGDEIRAMLEDLTQSIPGVKKLAKYWNCCIRLEQRGPLEKLIAVYEEAILAGAMPKEELRHTLIDIMKNNESLFKSENGETVIEDHLSELMEVSKEPNSSVEPVQETLKDFCSDDVQKAESDNKKTEASSEATQKEEADLDLKPREEILPKKNKKHKAKERTKKKGKCETEQREDGIKDIAQAVNSPEKGNDKSCSMKYNPPTTPHLESVKMSHEANYSSGKDLKIVTPLRYSQRIRDKMCKLPDTGKDQDPCVSSLEQLEELESNATVFIHKQSNAFQETNAEIEE</sequence>
<evidence type="ECO:0000256" key="4">
    <source>
        <dbReference type="ARBA" id="ARBA00022553"/>
    </source>
</evidence>
<keyword evidence="5" id="KW-0206">Cytoskeleton</keyword>
<dbReference type="Pfam" id="PF15297">
    <property type="entry name" value="CKAP2_C"/>
    <property type="match status" value="1"/>
</dbReference>
<name>A0A6J0H961_9PASS</name>
<evidence type="ECO:0000256" key="1">
    <source>
        <dbReference type="ARBA" id="ARBA00004245"/>
    </source>
</evidence>
<feature type="compositionally biased region" description="Basic and acidic residues" evidence="6">
    <location>
        <begin position="188"/>
        <end position="202"/>
    </location>
</feature>
<feature type="compositionally biased region" description="Polar residues" evidence="6">
    <location>
        <begin position="327"/>
        <end position="338"/>
    </location>
</feature>
<organism evidence="8 9">
    <name type="scientific">Lepidothrix coronata</name>
    <name type="common">blue-crowned manakin</name>
    <dbReference type="NCBI Taxonomy" id="321398"/>
    <lineage>
        <taxon>Eukaryota</taxon>
        <taxon>Metazoa</taxon>
        <taxon>Chordata</taxon>
        <taxon>Craniata</taxon>
        <taxon>Vertebrata</taxon>
        <taxon>Euteleostomi</taxon>
        <taxon>Archelosauria</taxon>
        <taxon>Archosauria</taxon>
        <taxon>Dinosauria</taxon>
        <taxon>Saurischia</taxon>
        <taxon>Theropoda</taxon>
        <taxon>Coelurosauria</taxon>
        <taxon>Aves</taxon>
        <taxon>Neognathae</taxon>
        <taxon>Neoaves</taxon>
        <taxon>Telluraves</taxon>
        <taxon>Australaves</taxon>
        <taxon>Passeriformes</taxon>
        <taxon>Pipridae</taxon>
        <taxon>Lepidothrix</taxon>
    </lineage>
</organism>
<proteinExistence type="inferred from homology"/>
<reference evidence="9" key="1">
    <citation type="submission" date="2025-08" db="UniProtKB">
        <authorList>
            <consortium name="RefSeq"/>
        </authorList>
    </citation>
    <scope>IDENTIFICATION</scope>
</reference>
<evidence type="ECO:0000256" key="6">
    <source>
        <dbReference type="SAM" id="MobiDB-lite"/>
    </source>
</evidence>
<feature type="compositionally biased region" description="Basic and acidic residues" evidence="6">
    <location>
        <begin position="582"/>
        <end position="593"/>
    </location>
</feature>
<dbReference type="GeneID" id="108497452"/>
<comment type="subcellular location">
    <subcellularLocation>
        <location evidence="1">Cytoplasm</location>
        <location evidence="1">Cytoskeleton</location>
    </subcellularLocation>
</comment>
<feature type="compositionally biased region" description="Polar residues" evidence="6">
    <location>
        <begin position="43"/>
        <end position="72"/>
    </location>
</feature>
<evidence type="ECO:0000313" key="8">
    <source>
        <dbReference type="Proteomes" id="UP000504624"/>
    </source>
</evidence>
<feature type="region of interest" description="Disordered" evidence="6">
    <location>
        <begin position="187"/>
        <end position="214"/>
    </location>
</feature>
<keyword evidence="4" id="KW-0597">Phosphoprotein</keyword>
<dbReference type="InterPro" id="IPR029197">
    <property type="entry name" value="CKAP2_C"/>
</dbReference>
<feature type="domain" description="Cytoskeleton-associated protein 2 C-terminal" evidence="7">
    <location>
        <begin position="339"/>
        <end position="549"/>
    </location>
</feature>
<dbReference type="InterPro" id="IPR026165">
    <property type="entry name" value="CKAP2_fam"/>
</dbReference>
<dbReference type="AlphaFoldDB" id="A0A6J0H961"/>
<dbReference type="PANTHER" id="PTHR16076">
    <property type="entry name" value="CYTOSKELETON ASSOCIATED PROTEIN 2-RELATED"/>
    <property type="match status" value="1"/>
</dbReference>
<feature type="region of interest" description="Disordered" evidence="6">
    <location>
        <begin position="1"/>
        <end position="90"/>
    </location>
</feature>
<dbReference type="RefSeq" id="XP_017670560.1">
    <property type="nucleotide sequence ID" value="XM_017815071.1"/>
</dbReference>
<dbReference type="GO" id="GO:0015630">
    <property type="term" value="C:microtubule cytoskeleton"/>
    <property type="evidence" value="ECO:0007669"/>
    <property type="project" value="TreeGrafter"/>
</dbReference>
<evidence type="ECO:0000256" key="2">
    <source>
        <dbReference type="ARBA" id="ARBA00009468"/>
    </source>
</evidence>
<feature type="compositionally biased region" description="Basic and acidic residues" evidence="6">
    <location>
        <begin position="529"/>
        <end position="565"/>
    </location>
</feature>
<feature type="region of interest" description="Disordered" evidence="6">
    <location>
        <begin position="316"/>
        <end position="338"/>
    </location>
</feature>
<evidence type="ECO:0000256" key="5">
    <source>
        <dbReference type="ARBA" id="ARBA00023212"/>
    </source>
</evidence>
<evidence type="ECO:0000256" key="3">
    <source>
        <dbReference type="ARBA" id="ARBA00022490"/>
    </source>
</evidence>
<comment type="similarity">
    <text evidence="2">Belongs to the CKAP2 family.</text>
</comment>
<feature type="compositionally biased region" description="Basic and acidic residues" evidence="6">
    <location>
        <begin position="74"/>
        <end position="86"/>
    </location>
</feature>
<dbReference type="OrthoDB" id="9945093at2759"/>
<dbReference type="PANTHER" id="PTHR16076:SF8">
    <property type="entry name" value="CYTOSKELETON-ASSOCIATED PROTEIN 2"/>
    <property type="match status" value="1"/>
</dbReference>
<dbReference type="GO" id="GO:0007026">
    <property type="term" value="P:negative regulation of microtubule depolymerization"/>
    <property type="evidence" value="ECO:0007669"/>
    <property type="project" value="TreeGrafter"/>
</dbReference>
<accession>A0A6J0H961</accession>
<dbReference type="Proteomes" id="UP000504624">
    <property type="component" value="Unplaced"/>
</dbReference>
<keyword evidence="3" id="KW-0963">Cytoplasm</keyword>
<evidence type="ECO:0000259" key="7">
    <source>
        <dbReference type="Pfam" id="PF15297"/>
    </source>
</evidence>
<gene>
    <name evidence="9" type="primary">CKAP2</name>
</gene>
<feature type="compositionally biased region" description="Basic residues" evidence="6">
    <location>
        <begin position="566"/>
        <end position="581"/>
    </location>
</feature>
<feature type="compositionally biased region" description="Basic and acidic residues" evidence="6">
    <location>
        <begin position="13"/>
        <end position="32"/>
    </location>
</feature>
<evidence type="ECO:0000313" key="9">
    <source>
        <dbReference type="RefSeq" id="XP_017670560.1"/>
    </source>
</evidence>
<feature type="region of interest" description="Disordered" evidence="6">
    <location>
        <begin position="529"/>
        <end position="622"/>
    </location>
</feature>